<protein>
    <recommendedName>
        <fullName evidence="5">Zn(2)-C6 fungal-type domain-containing protein</fullName>
    </recommendedName>
</protein>
<evidence type="ECO:0000259" key="5">
    <source>
        <dbReference type="PROSITE" id="PS50048"/>
    </source>
</evidence>
<dbReference type="AlphaFoldDB" id="A0A319D3A9"/>
<dbReference type="EMBL" id="KZ826055">
    <property type="protein sequence ID" value="PYH88977.1"/>
    <property type="molecule type" value="Genomic_DNA"/>
</dbReference>
<dbReference type="Pfam" id="PF11951">
    <property type="entry name" value="Fungal_trans_2"/>
    <property type="match status" value="1"/>
</dbReference>
<dbReference type="GO" id="GO:0008270">
    <property type="term" value="F:zinc ion binding"/>
    <property type="evidence" value="ECO:0007669"/>
    <property type="project" value="InterPro"/>
</dbReference>
<dbReference type="STRING" id="1448320.A0A319D3A9"/>
<dbReference type="GO" id="GO:0000981">
    <property type="term" value="F:DNA-binding transcription factor activity, RNA polymerase II-specific"/>
    <property type="evidence" value="ECO:0007669"/>
    <property type="project" value="InterPro"/>
</dbReference>
<dbReference type="Proteomes" id="UP000247810">
    <property type="component" value="Unassembled WGS sequence"/>
</dbReference>
<feature type="domain" description="Zn(2)-C6 fungal-type" evidence="5">
    <location>
        <begin position="10"/>
        <end position="38"/>
    </location>
</feature>
<dbReference type="InterPro" id="IPR001138">
    <property type="entry name" value="Zn2Cys6_DnaBD"/>
</dbReference>
<dbReference type="PROSITE" id="PS00463">
    <property type="entry name" value="ZN2_CY6_FUNGAL_1"/>
    <property type="match status" value="1"/>
</dbReference>
<gene>
    <name evidence="6" type="ORF">BO71DRAFT_413699</name>
</gene>
<evidence type="ECO:0000256" key="3">
    <source>
        <dbReference type="ARBA" id="ARBA00023163"/>
    </source>
</evidence>
<dbReference type="SUPFAM" id="SSF57701">
    <property type="entry name" value="Zn2/Cys6 DNA-binding domain"/>
    <property type="match status" value="1"/>
</dbReference>
<dbReference type="SMART" id="SM00066">
    <property type="entry name" value="GAL4"/>
    <property type="match status" value="1"/>
</dbReference>
<keyword evidence="7" id="KW-1185">Reference proteome</keyword>
<sequence>MPRHGRLSKGCQVCRKRKIKCDQALPSCSQCSKAGWKCPQYADSVERMFLHPTTKDCYRPSTLELPNSASILESKEIATDGVKNLRQFRVKIPTEIVQPVKCRAIDFFLQTHTFHESGVIRGHYEYLPAFSHDIMTDKRIVTSLTAVALAAYAYKFRYADVLKEARRQYVYSLEHMKRTLESPNKATEDGTLISVMLLNTFEGLTCESKAALSNREAHLKGAMTIIGLRGRELVQSRRGLQLFRQTSLCLTLSCLIQSLRIPAGLLNLHRCSAGYMDTNQAAWKVSDAMIKLASFRADIKERVLYDPGGIIKAAEAIDVELITLDDDMTREMPFRIVEVQKSELVLETYYHVYPDLWAAAAWNHVRACRIVLHREIKKQLESVLEASRFSLAGTLQHQQSVMTLQHLTSEICATIPQYCDHLSILSNDLPYCEDAKLQENVNIQPDNASGIPTTAGIYQFFWPLLNAGQVTQSDQQRRWIINKCRFMGRMSGIQQAFVLAEILEDGEGVMC</sequence>
<proteinExistence type="predicted"/>
<evidence type="ECO:0000313" key="7">
    <source>
        <dbReference type="Proteomes" id="UP000247810"/>
    </source>
</evidence>
<accession>A0A319D3A9</accession>
<dbReference type="VEuPathDB" id="FungiDB:BO71DRAFT_413699"/>
<reference evidence="6 7" key="1">
    <citation type="submission" date="2018-02" db="EMBL/GenBank/DDBJ databases">
        <title>The genomes of Aspergillus section Nigri reveals drivers in fungal speciation.</title>
        <authorList>
            <consortium name="DOE Joint Genome Institute"/>
            <person name="Vesth T.C."/>
            <person name="Nybo J."/>
            <person name="Theobald S."/>
            <person name="Brandl J."/>
            <person name="Frisvad J.C."/>
            <person name="Nielsen K.F."/>
            <person name="Lyhne E.K."/>
            <person name="Kogle M.E."/>
            <person name="Kuo A."/>
            <person name="Riley R."/>
            <person name="Clum A."/>
            <person name="Nolan M."/>
            <person name="Lipzen A."/>
            <person name="Salamov A."/>
            <person name="Henrissat B."/>
            <person name="Wiebenga A."/>
            <person name="De vries R.P."/>
            <person name="Grigoriev I.V."/>
            <person name="Mortensen U.H."/>
            <person name="Andersen M.R."/>
            <person name="Baker S.E."/>
        </authorList>
    </citation>
    <scope>NUCLEOTIDE SEQUENCE [LARGE SCALE GENOMIC DNA]</scope>
    <source>
        <strain evidence="6 7">CBS 707.79</strain>
    </source>
</reference>
<evidence type="ECO:0000313" key="6">
    <source>
        <dbReference type="EMBL" id="PYH88977.1"/>
    </source>
</evidence>
<evidence type="ECO:0000256" key="1">
    <source>
        <dbReference type="ARBA" id="ARBA00023015"/>
    </source>
</evidence>
<keyword evidence="4" id="KW-0539">Nucleus</keyword>
<dbReference type="InterPro" id="IPR036864">
    <property type="entry name" value="Zn2-C6_fun-type_DNA-bd_sf"/>
</dbReference>
<evidence type="ECO:0000256" key="4">
    <source>
        <dbReference type="ARBA" id="ARBA00023242"/>
    </source>
</evidence>
<dbReference type="InterPro" id="IPR021858">
    <property type="entry name" value="Fun_TF"/>
</dbReference>
<dbReference type="OrthoDB" id="5429770at2759"/>
<keyword evidence="1" id="KW-0805">Transcription regulation</keyword>
<keyword evidence="3" id="KW-0804">Transcription</keyword>
<dbReference type="GO" id="GO:0009893">
    <property type="term" value="P:positive regulation of metabolic process"/>
    <property type="evidence" value="ECO:0007669"/>
    <property type="project" value="UniProtKB-ARBA"/>
</dbReference>
<dbReference type="GO" id="GO:0003677">
    <property type="term" value="F:DNA binding"/>
    <property type="evidence" value="ECO:0007669"/>
    <property type="project" value="UniProtKB-KW"/>
</dbReference>
<organism evidence="6 7">
    <name type="scientific">Aspergillus ellipticus CBS 707.79</name>
    <dbReference type="NCBI Taxonomy" id="1448320"/>
    <lineage>
        <taxon>Eukaryota</taxon>
        <taxon>Fungi</taxon>
        <taxon>Dikarya</taxon>
        <taxon>Ascomycota</taxon>
        <taxon>Pezizomycotina</taxon>
        <taxon>Eurotiomycetes</taxon>
        <taxon>Eurotiomycetidae</taxon>
        <taxon>Eurotiales</taxon>
        <taxon>Aspergillaceae</taxon>
        <taxon>Aspergillus</taxon>
        <taxon>Aspergillus subgen. Circumdati</taxon>
    </lineage>
</organism>
<dbReference type="PROSITE" id="PS50048">
    <property type="entry name" value="ZN2_CY6_FUNGAL_2"/>
    <property type="match status" value="1"/>
</dbReference>
<dbReference type="PANTHER" id="PTHR38791">
    <property type="entry name" value="ZN(II)2CYS6 TRANSCRIPTION FACTOR (EUROFUNG)-RELATED-RELATED"/>
    <property type="match status" value="1"/>
</dbReference>
<dbReference type="InterPro" id="IPR053175">
    <property type="entry name" value="DHMBA_Reg_Transcription_Factor"/>
</dbReference>
<dbReference type="Gene3D" id="4.10.240.10">
    <property type="entry name" value="Zn(2)-C6 fungal-type DNA-binding domain"/>
    <property type="match status" value="1"/>
</dbReference>
<keyword evidence="2" id="KW-0238">DNA-binding</keyword>
<name>A0A319D3A9_9EURO</name>
<dbReference type="Pfam" id="PF00172">
    <property type="entry name" value="Zn_clus"/>
    <property type="match status" value="1"/>
</dbReference>
<dbReference type="CDD" id="cd00067">
    <property type="entry name" value="GAL4"/>
    <property type="match status" value="1"/>
</dbReference>
<evidence type="ECO:0000256" key="2">
    <source>
        <dbReference type="ARBA" id="ARBA00023125"/>
    </source>
</evidence>